<comment type="caution">
    <text evidence="4">The sequence shown here is derived from an EMBL/GenBank/DDBJ whole genome shotgun (WGS) entry which is preliminary data.</text>
</comment>
<dbReference type="Proteomes" id="UP000284361">
    <property type="component" value="Unassembled WGS sequence"/>
</dbReference>
<reference evidence="6 7" key="1">
    <citation type="submission" date="2018-08" db="EMBL/GenBank/DDBJ databases">
        <title>A genome reference for cultivated species of the human gut microbiota.</title>
        <authorList>
            <person name="Zou Y."/>
            <person name="Xue W."/>
            <person name="Luo G."/>
        </authorList>
    </citation>
    <scope>NUCLEOTIDE SEQUENCE [LARGE SCALE GENOMIC DNA]</scope>
    <source>
        <strain evidence="5 7">AF39-11</strain>
        <strain evidence="4 6">AM31-10</strain>
    </source>
</reference>
<evidence type="ECO:0000313" key="4">
    <source>
        <dbReference type="EMBL" id="RHD54380.1"/>
    </source>
</evidence>
<feature type="coiled-coil region" evidence="1">
    <location>
        <begin position="139"/>
        <end position="166"/>
    </location>
</feature>
<evidence type="ECO:0000259" key="2">
    <source>
        <dbReference type="Pfam" id="PF06616"/>
    </source>
</evidence>
<dbReference type="GO" id="GO:0000287">
    <property type="term" value="F:magnesium ion binding"/>
    <property type="evidence" value="ECO:0007669"/>
    <property type="project" value="InterPro"/>
</dbReference>
<dbReference type="GO" id="GO:0009307">
    <property type="term" value="P:DNA restriction-modification system"/>
    <property type="evidence" value="ECO:0007669"/>
    <property type="project" value="InterPro"/>
</dbReference>
<organism evidence="4 6">
    <name type="scientific">Phocaeicola plebeius</name>
    <dbReference type="NCBI Taxonomy" id="310297"/>
    <lineage>
        <taxon>Bacteria</taxon>
        <taxon>Pseudomonadati</taxon>
        <taxon>Bacteroidota</taxon>
        <taxon>Bacteroidia</taxon>
        <taxon>Bacteroidales</taxon>
        <taxon>Bacteroidaceae</taxon>
        <taxon>Phocaeicola</taxon>
    </lineage>
</organism>
<dbReference type="Proteomes" id="UP000284916">
    <property type="component" value="Unassembled WGS sequence"/>
</dbReference>
<evidence type="ECO:0000313" key="5">
    <source>
        <dbReference type="EMBL" id="RHL10867.1"/>
    </source>
</evidence>
<keyword evidence="4" id="KW-0255">Endonuclease</keyword>
<keyword evidence="4" id="KW-0540">Nuclease</keyword>
<accession>A0A414FUB6</accession>
<dbReference type="GO" id="GO:0003677">
    <property type="term" value="F:DNA binding"/>
    <property type="evidence" value="ECO:0007669"/>
    <property type="project" value="InterPro"/>
</dbReference>
<feature type="domain" description="BsuBI/PstI restriction endonuclease" evidence="2">
    <location>
        <begin position="169"/>
        <end position="321"/>
    </location>
</feature>
<evidence type="ECO:0000259" key="3">
    <source>
        <dbReference type="Pfam" id="PF17728"/>
    </source>
</evidence>
<keyword evidence="1" id="KW-0175">Coiled coil</keyword>
<dbReference type="EMBL" id="QROI01000035">
    <property type="protein sequence ID" value="RHL10867.1"/>
    <property type="molecule type" value="Genomic_DNA"/>
</dbReference>
<evidence type="ECO:0000313" key="7">
    <source>
        <dbReference type="Proteomes" id="UP000284916"/>
    </source>
</evidence>
<dbReference type="RefSeq" id="WP_118164801.1">
    <property type="nucleotide sequence ID" value="NZ_CAUCUV010000004.1"/>
</dbReference>
<protein>
    <submittedName>
        <fullName evidence="4">Restriction endonuclease</fullName>
    </submittedName>
</protein>
<dbReference type="InterPro" id="IPR009528">
    <property type="entry name" value="Restrct_endonuc_II_BsuBI_C"/>
</dbReference>
<keyword evidence="4" id="KW-0378">Hydrolase</keyword>
<dbReference type="EMBL" id="QSJG01000014">
    <property type="protein sequence ID" value="RHD54380.1"/>
    <property type="molecule type" value="Genomic_DNA"/>
</dbReference>
<dbReference type="InterPro" id="IPR041963">
    <property type="entry name" value="BsuBI/PstI_C_sf"/>
</dbReference>
<dbReference type="Pfam" id="PF17728">
    <property type="entry name" value="BsuBI_PstI_RE_N"/>
    <property type="match status" value="1"/>
</dbReference>
<dbReference type="InterPro" id="IPR041962">
    <property type="entry name" value="BsuBI/PstI_N_sf"/>
</dbReference>
<name>A0A414FUB6_9BACT</name>
<dbReference type="AlphaFoldDB" id="A0A414FUB6"/>
<sequence length="329" mass="38041">MKIKLKENKTEEVGVLIFSMLDILGKVGIPLNGTARRLERMAMACLAVGDIRTNFQEAKSADDDFFLTSREIIAYENENYGEHISSGSYDDIRRKDLELPVQAEVVVKSSSFDTQATNNPKRAYALHPLFADLVKHYNMPQWEEKLESYLNKIQLFKEELERKRELEKIPVRLPSGIDLQLSVGEHNVLQKSIVEDFLPRFGMGAEVLYIGDTSDKFLYMNQDMLKQIGFFTLEHEELPDVVAYCKDKNLLFLIEAVHSTGPMSEIRVRKLKKQLEKCTAVPIFVTAFLGKKSFRRWAMEIAWESEVWIADNPEHMIHFNGYKFLEIHK</sequence>
<dbReference type="Pfam" id="PF06616">
    <property type="entry name" value="BsuBI_PstI_RE"/>
    <property type="match status" value="1"/>
</dbReference>
<feature type="domain" description="BsuBI/PstI restriction endonuclease HTH" evidence="3">
    <location>
        <begin position="20"/>
        <end position="154"/>
    </location>
</feature>
<gene>
    <name evidence="5" type="ORF">DW035_15040</name>
    <name evidence="4" type="ORF">DW789_08460</name>
</gene>
<dbReference type="Gene3D" id="1.10.10.1820">
    <property type="entry name" value="BsuBI/PstI restriction endonuclease-like"/>
    <property type="match status" value="1"/>
</dbReference>
<evidence type="ECO:0000256" key="1">
    <source>
        <dbReference type="SAM" id="Coils"/>
    </source>
</evidence>
<dbReference type="GO" id="GO:0009036">
    <property type="term" value="F:type II site-specific deoxyribonuclease activity"/>
    <property type="evidence" value="ECO:0007669"/>
    <property type="project" value="InterPro"/>
</dbReference>
<evidence type="ECO:0000313" key="6">
    <source>
        <dbReference type="Proteomes" id="UP000284361"/>
    </source>
</evidence>
<dbReference type="Gene3D" id="3.40.1350.80">
    <property type="match status" value="1"/>
</dbReference>
<dbReference type="InterPro" id="IPR041454">
    <property type="entry name" value="BsuBI/PstI_N"/>
</dbReference>
<proteinExistence type="predicted"/>